<reference evidence="2 3" key="1">
    <citation type="submission" date="2024-07" db="EMBL/GenBank/DDBJ databases">
        <title>Section-level genome sequencing and comparative genomics of Aspergillus sections Usti and Cavernicolus.</title>
        <authorList>
            <consortium name="Lawrence Berkeley National Laboratory"/>
            <person name="Nybo J.L."/>
            <person name="Vesth T.C."/>
            <person name="Theobald S."/>
            <person name="Frisvad J.C."/>
            <person name="Larsen T.O."/>
            <person name="Kjaerboelling I."/>
            <person name="Rothschild-Mancinelli K."/>
            <person name="Lyhne E.K."/>
            <person name="Kogle M.E."/>
            <person name="Barry K."/>
            <person name="Clum A."/>
            <person name="Na H."/>
            <person name="Ledsgaard L."/>
            <person name="Lin J."/>
            <person name="Lipzen A."/>
            <person name="Kuo A."/>
            <person name="Riley R."/>
            <person name="Mondo S."/>
            <person name="LaButti K."/>
            <person name="Haridas S."/>
            <person name="Pangalinan J."/>
            <person name="Salamov A.A."/>
            <person name="Simmons B.A."/>
            <person name="Magnuson J.K."/>
            <person name="Chen J."/>
            <person name="Drula E."/>
            <person name="Henrissat B."/>
            <person name="Wiebenga A."/>
            <person name="Lubbers R.J."/>
            <person name="Gomes A.C."/>
            <person name="Makela M.R."/>
            <person name="Stajich J."/>
            <person name="Grigoriev I.V."/>
            <person name="Mortensen U.H."/>
            <person name="De vries R.P."/>
            <person name="Baker S.E."/>
            <person name="Andersen M.R."/>
        </authorList>
    </citation>
    <scope>NUCLEOTIDE SEQUENCE [LARGE SCALE GENOMIC DNA]</scope>
    <source>
        <strain evidence="2 3">CBS 600.67</strain>
    </source>
</reference>
<proteinExistence type="predicted"/>
<gene>
    <name evidence="2" type="ORF">BDW59DRAFT_144572</name>
</gene>
<keyword evidence="1" id="KW-0472">Membrane</keyword>
<name>A0ABR4IGZ7_9EURO</name>
<dbReference type="Proteomes" id="UP001610335">
    <property type="component" value="Unassembled WGS sequence"/>
</dbReference>
<evidence type="ECO:0000313" key="2">
    <source>
        <dbReference type="EMBL" id="KAL2827029.1"/>
    </source>
</evidence>
<accession>A0ABR4IGZ7</accession>
<dbReference type="EMBL" id="JBFXLS010000027">
    <property type="protein sequence ID" value="KAL2827029.1"/>
    <property type="molecule type" value="Genomic_DNA"/>
</dbReference>
<keyword evidence="1" id="KW-0812">Transmembrane</keyword>
<sequence length="61" mass="6997">MFFPSSLSLSFLTTCSSLFFPLQKDRIDTNCIAFYLVFKLFLAFGLKVFIPSFPNSSFLLQ</sequence>
<comment type="caution">
    <text evidence="2">The sequence shown here is derived from an EMBL/GenBank/DDBJ whole genome shotgun (WGS) entry which is preliminary data.</text>
</comment>
<protein>
    <submittedName>
        <fullName evidence="2">Uncharacterized protein</fullName>
    </submittedName>
</protein>
<evidence type="ECO:0000313" key="3">
    <source>
        <dbReference type="Proteomes" id="UP001610335"/>
    </source>
</evidence>
<feature type="transmembrane region" description="Helical" evidence="1">
    <location>
        <begin position="33"/>
        <end position="50"/>
    </location>
</feature>
<keyword evidence="1" id="KW-1133">Transmembrane helix</keyword>
<keyword evidence="3" id="KW-1185">Reference proteome</keyword>
<evidence type="ECO:0000256" key="1">
    <source>
        <dbReference type="SAM" id="Phobius"/>
    </source>
</evidence>
<organism evidence="2 3">
    <name type="scientific">Aspergillus cavernicola</name>
    <dbReference type="NCBI Taxonomy" id="176166"/>
    <lineage>
        <taxon>Eukaryota</taxon>
        <taxon>Fungi</taxon>
        <taxon>Dikarya</taxon>
        <taxon>Ascomycota</taxon>
        <taxon>Pezizomycotina</taxon>
        <taxon>Eurotiomycetes</taxon>
        <taxon>Eurotiomycetidae</taxon>
        <taxon>Eurotiales</taxon>
        <taxon>Aspergillaceae</taxon>
        <taxon>Aspergillus</taxon>
        <taxon>Aspergillus subgen. Nidulantes</taxon>
    </lineage>
</organism>